<accession>A0A9X0H362</accession>
<evidence type="ECO:0008006" key="3">
    <source>
        <dbReference type="Google" id="ProtNLM"/>
    </source>
</evidence>
<name>A0A9X0H362_PSESX</name>
<proteinExistence type="predicted"/>
<organism evidence="1 2">
    <name type="scientific">Pseudomonas syringae pv. daphniphylli</name>
    <dbReference type="NCBI Taxonomy" id="264455"/>
    <lineage>
        <taxon>Bacteria</taxon>
        <taxon>Pseudomonadati</taxon>
        <taxon>Pseudomonadota</taxon>
        <taxon>Gammaproteobacteria</taxon>
        <taxon>Pseudomonadales</taxon>
        <taxon>Pseudomonadaceae</taxon>
        <taxon>Pseudomonas</taxon>
        <taxon>Pseudomonas syringae</taxon>
    </lineage>
</organism>
<reference evidence="1 2" key="1">
    <citation type="submission" date="2015-09" db="EMBL/GenBank/DDBJ databases">
        <title>Genome announcement of multiple Pseudomonas syringae strains.</title>
        <authorList>
            <person name="Thakur S."/>
            <person name="Wang P.W."/>
            <person name="Gong Y."/>
            <person name="Weir B.S."/>
            <person name="Guttman D.S."/>
        </authorList>
    </citation>
    <scope>NUCLEOTIDE SEQUENCE [LARGE SCALE GENOMIC DNA]</scope>
    <source>
        <strain evidence="1 2">ICMP9757</strain>
    </source>
</reference>
<sequence length="54" mass="5982">MLPIRLGRSGAQVRDKGAMRGRSYGKAIASCYMENASDSLADRPELIRLLKDSR</sequence>
<comment type="caution">
    <text evidence="1">The sequence shown here is derived from an EMBL/GenBank/DDBJ whole genome shotgun (WGS) entry which is preliminary data.</text>
</comment>
<evidence type="ECO:0000313" key="2">
    <source>
        <dbReference type="Proteomes" id="UP000050345"/>
    </source>
</evidence>
<gene>
    <name evidence="1" type="ORF">ALO73_101312</name>
</gene>
<dbReference type="EMBL" id="LJQF01000216">
    <property type="protein sequence ID" value="KPX11564.1"/>
    <property type="molecule type" value="Genomic_DNA"/>
</dbReference>
<dbReference type="AlphaFoldDB" id="A0A9X0H362"/>
<dbReference type="Proteomes" id="UP000050345">
    <property type="component" value="Unassembled WGS sequence"/>
</dbReference>
<evidence type="ECO:0000313" key="1">
    <source>
        <dbReference type="EMBL" id="KPX11564.1"/>
    </source>
</evidence>
<protein>
    <recommendedName>
        <fullName evidence="3">Resolvase</fullName>
    </recommendedName>
</protein>